<reference evidence="2 3" key="1">
    <citation type="submission" date="2013-02" db="EMBL/GenBank/DDBJ databases">
        <authorList>
            <person name="Genoscope - CEA"/>
        </authorList>
    </citation>
    <scope>NUCLEOTIDE SEQUENCE [LARGE SCALE GENOMIC DNA]</scope>
    <source>
        <strain evidence="2 3">STM 2683</strain>
    </source>
</reference>
<proteinExistence type="predicted"/>
<dbReference type="Proteomes" id="UP000012062">
    <property type="component" value="Unassembled WGS sequence"/>
</dbReference>
<evidence type="ECO:0000256" key="1">
    <source>
        <dbReference type="SAM" id="MobiDB-lite"/>
    </source>
</evidence>
<dbReference type="eggNOG" id="COG3505">
    <property type="taxonomic scope" value="Bacteria"/>
</dbReference>
<dbReference type="STRING" id="1297569.MESS2_760146"/>
<comment type="caution">
    <text evidence="2">The sequence shown here is derived from an EMBL/GenBank/DDBJ whole genome shotgun (WGS) entry which is preliminary data.</text>
</comment>
<accession>M5EUD7</accession>
<dbReference type="EMBL" id="CAUM01000146">
    <property type="protein sequence ID" value="CCV08624.1"/>
    <property type="molecule type" value="Genomic_DNA"/>
</dbReference>
<keyword evidence="3" id="KW-1185">Reference proteome</keyword>
<name>M5EUD7_9HYPH</name>
<organism evidence="2 3">
    <name type="scientific">Mesorhizobium metallidurans STM 2683</name>
    <dbReference type="NCBI Taxonomy" id="1297569"/>
    <lineage>
        <taxon>Bacteria</taxon>
        <taxon>Pseudomonadati</taxon>
        <taxon>Pseudomonadota</taxon>
        <taxon>Alphaproteobacteria</taxon>
        <taxon>Hyphomicrobiales</taxon>
        <taxon>Phyllobacteriaceae</taxon>
        <taxon>Mesorhizobium</taxon>
    </lineage>
</organism>
<dbReference type="AlphaFoldDB" id="M5EUD7"/>
<evidence type="ECO:0000313" key="3">
    <source>
        <dbReference type="Proteomes" id="UP000012062"/>
    </source>
</evidence>
<sequence>MTAGWRSKFSYCLLFNPTDLRSARYNPVLEVLKGPNEVRDVQNIADILVDPGGRWNGATTRKRRVIPSWSAPPCTCSTPKKKRRSPVSPPSCRTHNAHLPRHCSG</sequence>
<feature type="compositionally biased region" description="Basic residues" evidence="1">
    <location>
        <begin position="95"/>
        <end position="105"/>
    </location>
</feature>
<feature type="region of interest" description="Disordered" evidence="1">
    <location>
        <begin position="76"/>
        <end position="105"/>
    </location>
</feature>
<protein>
    <submittedName>
        <fullName evidence="2">Uncharacterized protein</fullName>
    </submittedName>
</protein>
<evidence type="ECO:0000313" key="2">
    <source>
        <dbReference type="EMBL" id="CCV08624.1"/>
    </source>
</evidence>
<gene>
    <name evidence="2" type="ORF">MESS2_760146</name>
</gene>